<comment type="caution">
    <text evidence="2">The sequence shown here is derived from an EMBL/GenBank/DDBJ whole genome shotgun (WGS) entry which is preliminary data.</text>
</comment>
<dbReference type="AlphaFoldDB" id="A0A1G1Y5K4"/>
<proteinExistence type="predicted"/>
<evidence type="ECO:0000313" key="3">
    <source>
        <dbReference type="Proteomes" id="UP000178385"/>
    </source>
</evidence>
<dbReference type="InterPro" id="IPR011042">
    <property type="entry name" value="6-blade_b-propeller_TolB-like"/>
</dbReference>
<accession>A0A1G1Y5K4</accession>
<feature type="transmembrane region" description="Helical" evidence="1">
    <location>
        <begin position="389"/>
        <end position="410"/>
    </location>
</feature>
<evidence type="ECO:0000313" key="2">
    <source>
        <dbReference type="EMBL" id="OGY47623.1"/>
    </source>
</evidence>
<keyword evidence="1" id="KW-0472">Membrane</keyword>
<protein>
    <recommendedName>
        <fullName evidence="4">PPM-type phosphatase domain-containing protein</fullName>
    </recommendedName>
</protein>
<gene>
    <name evidence="2" type="ORF">A2840_01225</name>
</gene>
<keyword evidence="1" id="KW-0812">Transmembrane</keyword>
<dbReference type="Proteomes" id="UP000178385">
    <property type="component" value="Unassembled WGS sequence"/>
</dbReference>
<reference evidence="2 3" key="1">
    <citation type="journal article" date="2016" name="Nat. Commun.">
        <title>Thousands of microbial genomes shed light on interconnected biogeochemical processes in an aquifer system.</title>
        <authorList>
            <person name="Anantharaman K."/>
            <person name="Brown C.T."/>
            <person name="Hug L.A."/>
            <person name="Sharon I."/>
            <person name="Castelle C.J."/>
            <person name="Probst A.J."/>
            <person name="Thomas B.C."/>
            <person name="Singh A."/>
            <person name="Wilkins M.J."/>
            <person name="Karaoz U."/>
            <person name="Brodie E.L."/>
            <person name="Williams K.H."/>
            <person name="Hubbard S.S."/>
            <person name="Banfield J.F."/>
        </authorList>
    </citation>
    <scope>NUCLEOTIDE SEQUENCE [LARGE SCALE GENOMIC DNA]</scope>
</reference>
<dbReference type="EMBL" id="MHIG01000011">
    <property type="protein sequence ID" value="OGY47623.1"/>
    <property type="molecule type" value="Genomic_DNA"/>
</dbReference>
<organism evidence="2 3">
    <name type="scientific">Candidatus Buchananbacteria bacterium RIFCSPHIGHO2_01_FULL_47_11b</name>
    <dbReference type="NCBI Taxonomy" id="1797537"/>
    <lineage>
        <taxon>Bacteria</taxon>
        <taxon>Candidatus Buchananiibacteriota</taxon>
    </lineage>
</organism>
<evidence type="ECO:0008006" key="4">
    <source>
        <dbReference type="Google" id="ProtNLM"/>
    </source>
</evidence>
<keyword evidence="1" id="KW-1133">Transmembrane helix</keyword>
<dbReference type="SUPFAM" id="SSF101898">
    <property type="entry name" value="NHL repeat"/>
    <property type="match status" value="1"/>
</dbReference>
<dbReference type="Gene3D" id="2.120.10.30">
    <property type="entry name" value="TolB, C-terminal domain"/>
    <property type="match status" value="1"/>
</dbReference>
<evidence type="ECO:0000256" key="1">
    <source>
        <dbReference type="SAM" id="Phobius"/>
    </source>
</evidence>
<sequence>MDHQLSATIEQLVVASGSTQTRTVRTFTAKPPKTAEQTLGRLFGIFDIPAASEVIDEFIDTIIEELKRFYYDVSVNPDQDLERRFELALQNLNQSVAVFIESSGDGLPLHKLHSTLGVIIQNQIVFSPIGSLPLYMFHPIRNNEFRIIDILDASQTPIIEPNPIKLFSQIVSGRLQFNDILVLASGNLLDYFSIERIKSETTAAESRTAAAEALLAASAIAEPVGMLFISLQRLAVSQPPAVIKNFNYADAASKDSMRELIRTENETQKLLTPSLLPELKKYAKVFSGSIAQLIAKVKITSGSKLKNVAAQRQRLRMPRISIPRPTLPKQISGLKNIGPITTPIKHSTRRVMSLVASQPIWNKIIQLAARLLGSLWSRFNALPRKSKTLLTVSVLLITVFVVSTILSSIASGRQEKINQFDAALTEAESIKNEAEASLIYRDENQARRLLLNAKNLLTAAEAPTDELAQRAVLLLATIDEQLVSLRHMVEISNPVQILNFANLDATATIADFMVSAGDTIYSQNAVNQSVYKGNVTTRQLAAILSPDAATGTFTNALLTDNGQILLLSSTQSLFNLNPTTDAVTAVPLTLSGSAAPAGIAMYANRLYLLDPASNQIIRYDPSGGGYGRPTEWVTDPTVDLSNAVDIAIDGLVYVLKQSGEVVVFERGKKITFNQAIVDPALSGATKLKTSVQSNFLYILDPQHSRIVVLSKEGQLVTQYTSPAFDDLKDFTVFENEKEMYVLAGSRVYGIPASHL</sequence>
<name>A0A1G1Y5K4_9BACT</name>